<evidence type="ECO:0000313" key="7">
    <source>
        <dbReference type="EMBL" id="MBM6700231.1"/>
    </source>
</evidence>
<dbReference type="InterPro" id="IPR027417">
    <property type="entry name" value="P-loop_NTPase"/>
</dbReference>
<accession>A0A938WYH4</accession>
<name>A0A938WYH4_9BIFI</name>
<dbReference type="Pfam" id="PF00005">
    <property type="entry name" value="ABC_tran"/>
    <property type="match status" value="1"/>
</dbReference>
<feature type="compositionally biased region" description="Basic residues" evidence="4">
    <location>
        <begin position="30"/>
        <end position="39"/>
    </location>
</feature>
<dbReference type="InterPro" id="IPR001584">
    <property type="entry name" value="Integrase_cat-core"/>
</dbReference>
<dbReference type="GO" id="GO:0015074">
    <property type="term" value="P:DNA integration"/>
    <property type="evidence" value="ECO:0007669"/>
    <property type="project" value="InterPro"/>
</dbReference>
<dbReference type="InterPro" id="IPR036397">
    <property type="entry name" value="RNaseH_sf"/>
</dbReference>
<dbReference type="PANTHER" id="PTHR42939:SF1">
    <property type="entry name" value="ABC TRANSPORTER ATP-BINDING PROTEIN ALBC-RELATED"/>
    <property type="match status" value="1"/>
</dbReference>
<dbReference type="SUPFAM" id="SSF52540">
    <property type="entry name" value="P-loop containing nucleoside triphosphate hydrolases"/>
    <property type="match status" value="1"/>
</dbReference>
<dbReference type="Gene3D" id="3.40.50.300">
    <property type="entry name" value="P-loop containing nucleotide triphosphate hydrolases"/>
    <property type="match status" value="1"/>
</dbReference>
<feature type="domain" description="ABC transporter" evidence="5">
    <location>
        <begin position="196"/>
        <end position="422"/>
    </location>
</feature>
<gene>
    <name evidence="7" type="ORF">H7U32_07995</name>
</gene>
<reference evidence="7" key="1">
    <citation type="submission" date="2020-08" db="EMBL/GenBank/DDBJ databases">
        <authorList>
            <person name="Cejkova D."/>
            <person name="Kubasova T."/>
            <person name="Jahodarova E."/>
            <person name="Rychlik I."/>
        </authorList>
    </citation>
    <scope>NUCLEOTIDE SEQUENCE</scope>
    <source>
        <strain evidence="7">An836</strain>
    </source>
</reference>
<proteinExistence type="predicted"/>
<dbReference type="GO" id="GO:0005524">
    <property type="term" value="F:ATP binding"/>
    <property type="evidence" value="ECO:0007669"/>
    <property type="project" value="UniProtKB-KW"/>
</dbReference>
<dbReference type="EMBL" id="JACLYU010000019">
    <property type="protein sequence ID" value="MBM6700231.1"/>
    <property type="molecule type" value="Genomic_DNA"/>
</dbReference>
<dbReference type="PROSITE" id="PS50893">
    <property type="entry name" value="ABC_TRANSPORTER_2"/>
    <property type="match status" value="1"/>
</dbReference>
<feature type="domain" description="Integrase catalytic" evidence="6">
    <location>
        <begin position="57"/>
        <end position="221"/>
    </location>
</feature>
<dbReference type="SUPFAM" id="SSF53098">
    <property type="entry name" value="Ribonuclease H-like"/>
    <property type="match status" value="1"/>
</dbReference>
<dbReference type="Proteomes" id="UP000718821">
    <property type="component" value="Unassembled WGS sequence"/>
</dbReference>
<keyword evidence="2" id="KW-0547">Nucleotide-binding</keyword>
<dbReference type="SMART" id="SM00382">
    <property type="entry name" value="AAA"/>
    <property type="match status" value="1"/>
</dbReference>
<dbReference type="PROSITE" id="PS50994">
    <property type="entry name" value="INTEGRASE"/>
    <property type="match status" value="1"/>
</dbReference>
<keyword evidence="1" id="KW-0813">Transport</keyword>
<dbReference type="GO" id="GO:0016887">
    <property type="term" value="F:ATP hydrolysis activity"/>
    <property type="evidence" value="ECO:0007669"/>
    <property type="project" value="InterPro"/>
</dbReference>
<evidence type="ECO:0000256" key="3">
    <source>
        <dbReference type="ARBA" id="ARBA00022840"/>
    </source>
</evidence>
<evidence type="ECO:0000259" key="5">
    <source>
        <dbReference type="PROSITE" id="PS50893"/>
    </source>
</evidence>
<keyword evidence="8" id="KW-1185">Reference proteome</keyword>
<comment type="caution">
    <text evidence="7">The sequence shown here is derived from an EMBL/GenBank/DDBJ whole genome shotgun (WGS) entry which is preliminary data.</text>
</comment>
<dbReference type="AlphaFoldDB" id="A0A938WYH4"/>
<dbReference type="InterPro" id="IPR003593">
    <property type="entry name" value="AAA+_ATPase"/>
</dbReference>
<organism evidence="7 8">
    <name type="scientific">Bifidobacterium pullorum subsp. saeculare</name>
    <dbReference type="NCBI Taxonomy" id="78257"/>
    <lineage>
        <taxon>Bacteria</taxon>
        <taxon>Bacillati</taxon>
        <taxon>Actinomycetota</taxon>
        <taxon>Actinomycetes</taxon>
        <taxon>Bifidobacteriales</taxon>
        <taxon>Bifidobacteriaceae</taxon>
        <taxon>Bifidobacterium</taxon>
    </lineage>
</organism>
<evidence type="ECO:0000256" key="1">
    <source>
        <dbReference type="ARBA" id="ARBA00022448"/>
    </source>
</evidence>
<dbReference type="PANTHER" id="PTHR42939">
    <property type="entry name" value="ABC TRANSPORTER ATP-BINDING PROTEIN ALBC-RELATED"/>
    <property type="match status" value="1"/>
</dbReference>
<feature type="region of interest" description="Disordered" evidence="4">
    <location>
        <begin position="1"/>
        <end position="55"/>
    </location>
</feature>
<evidence type="ECO:0000259" key="6">
    <source>
        <dbReference type="PROSITE" id="PS50994"/>
    </source>
</evidence>
<sequence length="422" mass="46775">MPRRDGTDPPVVSEKVARRIMGGEGPRPVCLKRPRRRSSHRGEPSEAPADLVERDFRAGAPNRLWPTDVARSAMDGYKRRPSPVIDRFDGMVVSRRLSRSPDAAMADGMPLDAIATLAPGETPTAHSDRGCHYRRPGWIRIRGEHGLVRSMSAKGRGPDNAAAEGFLGRPRNEFLHCRDWKDVTYDEFHGRLAAYLTHYNETRTKKSPGRQSPVQYRRSLGLAARPSKKTSTPPARHTSCMIIGANGAGKTTLLETLATDAARHGSREKSVGDSVRDFAYLPQDAAFLDGVTVRQMIGLYAAMRRDGAMPYAAVLQDFRLRCLTGLEDRRFSLLSGGERQLVLTYCTLLLNRTTYLLDEPLRGVDPAHVRDMVWLIRAVMDAGRTVVMVTHHVSSISDLGNPAVVALTATGYQAGRVRDRWD</sequence>
<keyword evidence="3 7" id="KW-0067">ATP-binding</keyword>
<dbReference type="InterPro" id="IPR003439">
    <property type="entry name" value="ABC_transporter-like_ATP-bd"/>
</dbReference>
<evidence type="ECO:0000256" key="2">
    <source>
        <dbReference type="ARBA" id="ARBA00022741"/>
    </source>
</evidence>
<evidence type="ECO:0000313" key="8">
    <source>
        <dbReference type="Proteomes" id="UP000718821"/>
    </source>
</evidence>
<dbReference type="InterPro" id="IPR051782">
    <property type="entry name" value="ABC_Transporter_VariousFunc"/>
</dbReference>
<dbReference type="InterPro" id="IPR012337">
    <property type="entry name" value="RNaseH-like_sf"/>
</dbReference>
<reference evidence="7" key="2">
    <citation type="journal article" date="2021" name="Sci. Rep.">
        <title>The distribution of antibiotic resistance genes in chicken gut microbiota commensals.</title>
        <authorList>
            <person name="Juricova H."/>
            <person name="Matiasovicova J."/>
            <person name="Kubasova T."/>
            <person name="Cejkova D."/>
            <person name="Rychlik I."/>
        </authorList>
    </citation>
    <scope>NUCLEOTIDE SEQUENCE</scope>
    <source>
        <strain evidence="7">An836</strain>
    </source>
</reference>
<dbReference type="Gene3D" id="3.30.420.10">
    <property type="entry name" value="Ribonuclease H-like superfamily/Ribonuclease H"/>
    <property type="match status" value="1"/>
</dbReference>
<protein>
    <submittedName>
        <fullName evidence="7">ATP-binding cassette domain-containing protein</fullName>
    </submittedName>
</protein>
<dbReference type="GO" id="GO:0003676">
    <property type="term" value="F:nucleic acid binding"/>
    <property type="evidence" value="ECO:0007669"/>
    <property type="project" value="InterPro"/>
</dbReference>
<evidence type="ECO:0000256" key="4">
    <source>
        <dbReference type="SAM" id="MobiDB-lite"/>
    </source>
</evidence>